<proteinExistence type="predicted"/>
<dbReference type="InterPro" id="IPR039656">
    <property type="entry name" value="SYNRG"/>
</dbReference>
<dbReference type="PANTHER" id="PTHR15463">
    <property type="entry name" value="AP1 GAMMA SUBUNIT BINDING PROTEIN 1"/>
    <property type="match status" value="1"/>
</dbReference>
<feature type="domain" description="EH" evidence="3">
    <location>
        <begin position="217"/>
        <end position="285"/>
    </location>
</feature>
<protein>
    <submittedName>
        <fullName evidence="4">Synergin gamma</fullName>
    </submittedName>
</protein>
<feature type="region of interest" description="Disordered" evidence="2">
    <location>
        <begin position="756"/>
        <end position="820"/>
    </location>
</feature>
<name>A0A2K6QVS0_RHIRO</name>
<feature type="region of interest" description="Disordered" evidence="2">
    <location>
        <begin position="411"/>
        <end position="444"/>
    </location>
</feature>
<feature type="region of interest" description="Disordered" evidence="2">
    <location>
        <begin position="691"/>
        <end position="730"/>
    </location>
</feature>
<evidence type="ECO:0000259" key="3">
    <source>
        <dbReference type="PROSITE" id="PS50031"/>
    </source>
</evidence>
<feature type="compositionally biased region" description="Polar residues" evidence="2">
    <location>
        <begin position="301"/>
        <end position="315"/>
    </location>
</feature>
<feature type="region of interest" description="Disordered" evidence="2">
    <location>
        <begin position="643"/>
        <end position="666"/>
    </location>
</feature>
<dbReference type="PROSITE" id="PS50031">
    <property type="entry name" value="EH"/>
    <property type="match status" value="1"/>
</dbReference>
<organism evidence="4 5">
    <name type="scientific">Rhinopithecus roxellana</name>
    <name type="common">Golden snub-nosed monkey</name>
    <name type="synonym">Pygathrix roxellana</name>
    <dbReference type="NCBI Taxonomy" id="61622"/>
    <lineage>
        <taxon>Eukaryota</taxon>
        <taxon>Metazoa</taxon>
        <taxon>Chordata</taxon>
        <taxon>Craniata</taxon>
        <taxon>Vertebrata</taxon>
        <taxon>Euteleostomi</taxon>
        <taxon>Mammalia</taxon>
        <taxon>Eutheria</taxon>
        <taxon>Euarchontoglires</taxon>
        <taxon>Primates</taxon>
        <taxon>Haplorrhini</taxon>
        <taxon>Catarrhini</taxon>
        <taxon>Cercopithecidae</taxon>
        <taxon>Colobinae</taxon>
        <taxon>Rhinopithecus</taxon>
    </lineage>
</organism>
<feature type="compositionally biased region" description="Polar residues" evidence="2">
    <location>
        <begin position="800"/>
        <end position="813"/>
    </location>
</feature>
<dbReference type="InterPro" id="IPR000261">
    <property type="entry name" value="EH_dom"/>
</dbReference>
<evidence type="ECO:0000256" key="2">
    <source>
        <dbReference type="SAM" id="MobiDB-lite"/>
    </source>
</evidence>
<keyword evidence="1" id="KW-0175">Coiled coil</keyword>
<dbReference type="InterPro" id="IPR011992">
    <property type="entry name" value="EF-hand-dom_pair"/>
</dbReference>
<feature type="compositionally biased region" description="Basic and acidic residues" evidence="2">
    <location>
        <begin position="770"/>
        <end position="784"/>
    </location>
</feature>
<reference evidence="4" key="1">
    <citation type="submission" date="2025-08" db="UniProtKB">
        <authorList>
            <consortium name="Ensembl"/>
        </authorList>
    </citation>
    <scope>IDENTIFICATION</scope>
</reference>
<dbReference type="PANTHER" id="PTHR15463:SF2">
    <property type="entry name" value="SYNERGIN GAMMA"/>
    <property type="match status" value="1"/>
</dbReference>
<dbReference type="AlphaFoldDB" id="A0A2K6QVS0"/>
<dbReference type="GO" id="GO:0030130">
    <property type="term" value="C:clathrin coat of trans-Golgi network vesicle"/>
    <property type="evidence" value="ECO:0007669"/>
    <property type="project" value="TreeGrafter"/>
</dbReference>
<feature type="compositionally biased region" description="Polar residues" evidence="2">
    <location>
        <begin position="691"/>
        <end position="702"/>
    </location>
</feature>
<evidence type="ECO:0000313" key="5">
    <source>
        <dbReference type="Proteomes" id="UP000233200"/>
    </source>
</evidence>
<dbReference type="CDD" id="cd00052">
    <property type="entry name" value="EH"/>
    <property type="match status" value="1"/>
</dbReference>
<feature type="region of interest" description="Disordered" evidence="2">
    <location>
        <begin position="477"/>
        <end position="499"/>
    </location>
</feature>
<dbReference type="SUPFAM" id="SSF47473">
    <property type="entry name" value="EF-hand"/>
    <property type="match status" value="1"/>
</dbReference>
<evidence type="ECO:0000313" key="4">
    <source>
        <dbReference type="Ensembl" id="ENSRROP00000032856.1"/>
    </source>
</evidence>
<dbReference type="Proteomes" id="UP000233200">
    <property type="component" value="Unplaced"/>
</dbReference>
<dbReference type="Pfam" id="PF12763">
    <property type="entry name" value="EH"/>
    <property type="match status" value="1"/>
</dbReference>
<accession>A0A2K6QVS0</accession>
<dbReference type="Pfam" id="PF25999">
    <property type="entry name" value="SYNRG_C"/>
    <property type="match status" value="1"/>
</dbReference>
<dbReference type="Ensembl" id="ENSRROT00000057287.1">
    <property type="protein sequence ID" value="ENSRROP00000032856.1"/>
    <property type="gene ID" value="ENSRROG00000040002.1"/>
</dbReference>
<dbReference type="GeneTree" id="ENSGT00390000010789"/>
<sequence length="1108" mass="119662">MALRPGAGSGGGGTPGAGAGAAGGGSFMFPVAGGIRPPQAGLMPMQQQGFPMVSVMQPNMQGIMGMNYSSQMSQGPIAMQAGIPMGPMPAAGMPYLGQAPFLGMRPPGPQYTPDMQKQFAEEQQKRFEQQQKLLEEERKRRQFEEQKQKLRLLSSVKPKTGEKSRDDALEAIKGNLDGFSRDAKMHPTPASHPKKPGVGVFPSQDPAQPRMPPWIYNESLVPDAYKKILETTMTPTGIDTAKLYPILMSSGLPRETLGQIWALANRTTPGKLTKEELYTVLAMIAVTQVVKPEEDDFQDFQDASKSGSLDDSFSDFQELPASSKASNSQHGNSAPSLLMPLPGTKVLPSMDKYAVFKGIAADKSSENTVLPGDPGDKYSAFRELEQTAENKPLGESFAEFRSAGTDDGFTDFKTADSVSPLEPPTKDKTFPPSFPSGTIQQKQQTQVKNPLNLADLDMFSSVNCSSEKPLSFSAAFSTSKSVSTPQPTGSATAPTALASTKTSSLADEFGEFNLFGEYSGLPPVGDQDDFADFMAFSNSSISSEQKADDKYDALKEEASPVPLTSNMGSTVKGGQNLTAVSTKYDVFRQLSLEGSGLGVEDLKDNTPSGKSDDDFADFHSSKFSSINSDKSLGEKAVAFRHTKEDSASVKSLDLPSIGGSSVGKEDSEDALSVQFDMKLADVGGDLKHVMSDSSLDLPTVSGQHPPAAAGSGSPSATSILQKKETSFGSSENITMTSLSKVTTFASEDALPETTFPAFASFKDMIPQTSEQKEYESRDYKDFTRQDLPTAERSPEATCPSPASSGASQETPNECSDDFGEFQSEKPKISKFDFLVATSQSKMKSSEEMIKSELATFDLSVQGSHKRSLSLGDKEISRSSPSPALEQPFRDRSNTLNEKPALPVIRDKYKDLTGEVEENERYAYEWQRCLGSALNVIKKANDTLNGISSSSVCTEVIQSAQGMDYLLGVVEVYRVTKRVELGIKATAVCSEKLQQLLKDIDKVWNNLIGFMSLATLTPDENSLDFSSCMLRPGIKNAQELACGVCLLNVDSRSRKEEKPAEEHPKKAFNSETDSFKLAYGGHQYHASCANFWINCVEPKPPGLVLPDLL</sequence>
<feature type="compositionally biased region" description="Polar residues" evidence="2">
    <location>
        <begin position="323"/>
        <end position="335"/>
    </location>
</feature>
<dbReference type="InterPro" id="IPR059024">
    <property type="entry name" value="SYNRG_C"/>
</dbReference>
<gene>
    <name evidence="4" type="primary">SYNRG</name>
</gene>
<keyword evidence="5" id="KW-1185">Reference proteome</keyword>
<feature type="coiled-coil region" evidence="1">
    <location>
        <begin position="117"/>
        <end position="153"/>
    </location>
</feature>
<dbReference type="Gene3D" id="1.10.238.10">
    <property type="entry name" value="EF-hand"/>
    <property type="match status" value="1"/>
</dbReference>
<reference evidence="4" key="2">
    <citation type="submission" date="2025-09" db="UniProtKB">
        <authorList>
            <consortium name="Ensembl"/>
        </authorList>
    </citation>
    <scope>IDENTIFICATION</scope>
</reference>
<feature type="region of interest" description="Disordered" evidence="2">
    <location>
        <begin position="299"/>
        <end position="336"/>
    </location>
</feature>
<evidence type="ECO:0000256" key="1">
    <source>
        <dbReference type="SAM" id="Coils"/>
    </source>
</evidence>
<feature type="compositionally biased region" description="Low complexity" evidence="2">
    <location>
        <begin position="705"/>
        <end position="716"/>
    </location>
</feature>
<feature type="compositionally biased region" description="Polar residues" evidence="2">
    <location>
        <begin position="435"/>
        <end position="444"/>
    </location>
</feature>
<feature type="region of interest" description="Disordered" evidence="2">
    <location>
        <begin position="867"/>
        <end position="896"/>
    </location>
</feature>